<keyword evidence="11" id="KW-1185">Reference proteome</keyword>
<dbReference type="Gene3D" id="1.20.1250.20">
    <property type="entry name" value="MFS general substrate transporter like domains"/>
    <property type="match status" value="1"/>
</dbReference>
<evidence type="ECO:0000256" key="6">
    <source>
        <dbReference type="ARBA" id="ARBA00022989"/>
    </source>
</evidence>
<gene>
    <name evidence="10" type="ORF">IW254_000277</name>
</gene>
<keyword evidence="6 8" id="KW-1133">Transmembrane helix</keyword>
<dbReference type="CDD" id="cd17325">
    <property type="entry name" value="MFS_MdtG_SLC18_like"/>
    <property type="match status" value="1"/>
</dbReference>
<feature type="transmembrane region" description="Helical" evidence="8">
    <location>
        <begin position="359"/>
        <end position="380"/>
    </location>
</feature>
<comment type="subcellular location">
    <subcellularLocation>
        <location evidence="1">Cell membrane</location>
        <topology evidence="1">Multi-pass membrane protein</topology>
    </subcellularLocation>
</comment>
<dbReference type="InterPro" id="IPR005829">
    <property type="entry name" value="Sugar_transporter_CS"/>
</dbReference>
<organism evidence="10 11">
    <name type="scientific">Corynebacterium aquatimens</name>
    <dbReference type="NCBI Taxonomy" id="1190508"/>
    <lineage>
        <taxon>Bacteria</taxon>
        <taxon>Bacillati</taxon>
        <taxon>Actinomycetota</taxon>
        <taxon>Actinomycetes</taxon>
        <taxon>Mycobacteriales</taxon>
        <taxon>Corynebacteriaceae</taxon>
        <taxon>Corynebacterium</taxon>
    </lineage>
</organism>
<sequence length="393" mass="40545">MKIPREIWVLVAAAFLIALGYGLIAPIIPQLAVSFGVSMAAAGAVVSVFSASRLVGAPGAGRLVDKLGSRKVYITGLIIVAVTTGLVAIAQEYWHVIALRALAGFGSTMFTISAQALIVKVAPPAIRGRASSTYATAFLLGNIIGPVVGAAMSFLGMRWPFFIYGIAVALAALVVWALLPKSDKDVDKQAKPPMELSEALAHPTYRSALVSAFANGWINMGVRVAVLPLFAATIFTHGAAAAGLALAAFAAGNAITLQFSGRLSDAYGRKPMVLIGLAIIAIFSGMMGFAECFWPLIILSAIAGVGGGFLMPSQQATLADVIGNDRSGGKSLSVFQMAMDAGQIAGPIIVGAIAEAYGFRVAFGVCGIVGLIAFIAWLGAKETNAKVTDARTN</sequence>
<evidence type="ECO:0000256" key="8">
    <source>
        <dbReference type="SAM" id="Phobius"/>
    </source>
</evidence>
<keyword evidence="4" id="KW-1003">Cell membrane</keyword>
<reference evidence="10" key="1">
    <citation type="submission" date="2020-11" db="EMBL/GenBank/DDBJ databases">
        <title>Sequencing the genomes of 1000 actinobacteria strains.</title>
        <authorList>
            <person name="Klenk H.-P."/>
        </authorList>
    </citation>
    <scope>NUCLEOTIDE SEQUENCE</scope>
    <source>
        <strain evidence="10">DSM 45632</strain>
    </source>
</reference>
<dbReference type="EMBL" id="JADOUE010000001">
    <property type="protein sequence ID" value="MBG6121308.1"/>
    <property type="molecule type" value="Genomic_DNA"/>
</dbReference>
<dbReference type="InterPro" id="IPR050171">
    <property type="entry name" value="MFS_Transporters"/>
</dbReference>
<dbReference type="PANTHER" id="PTHR23517:SF3">
    <property type="entry name" value="INTEGRAL MEMBRANE TRANSPORT PROTEIN"/>
    <property type="match status" value="1"/>
</dbReference>
<feature type="transmembrane region" description="Helical" evidence="8">
    <location>
        <begin position="332"/>
        <end position="353"/>
    </location>
</feature>
<dbReference type="Pfam" id="PF07690">
    <property type="entry name" value="MFS_1"/>
    <property type="match status" value="1"/>
</dbReference>
<dbReference type="InterPro" id="IPR005828">
    <property type="entry name" value="MFS_sugar_transport-like"/>
</dbReference>
<feature type="transmembrane region" description="Helical" evidence="8">
    <location>
        <begin position="271"/>
        <end position="287"/>
    </location>
</feature>
<dbReference type="AlphaFoldDB" id="A0A931E2H4"/>
<dbReference type="Gene3D" id="1.20.1720.10">
    <property type="entry name" value="Multidrug resistance protein D"/>
    <property type="match status" value="1"/>
</dbReference>
<keyword evidence="3" id="KW-0813">Transport</keyword>
<feature type="transmembrane region" description="Helical" evidence="8">
    <location>
        <begin position="293"/>
        <end position="311"/>
    </location>
</feature>
<dbReference type="PANTHER" id="PTHR23517">
    <property type="entry name" value="RESISTANCE PROTEIN MDTM, PUTATIVE-RELATED-RELATED"/>
    <property type="match status" value="1"/>
</dbReference>
<dbReference type="InterPro" id="IPR011701">
    <property type="entry name" value="MFS"/>
</dbReference>
<comment type="similarity">
    <text evidence="2">Belongs to the major facilitator superfamily. TCR/Tet family.</text>
</comment>
<keyword evidence="5 8" id="KW-0812">Transmembrane</keyword>
<proteinExistence type="inferred from homology"/>
<dbReference type="InterPro" id="IPR020846">
    <property type="entry name" value="MFS_dom"/>
</dbReference>
<feature type="transmembrane region" description="Helical" evidence="8">
    <location>
        <begin position="224"/>
        <end position="250"/>
    </location>
</feature>
<feature type="domain" description="Major facilitator superfamily (MFS) profile" evidence="9">
    <location>
        <begin position="6"/>
        <end position="385"/>
    </location>
</feature>
<feature type="transmembrane region" description="Helical" evidence="8">
    <location>
        <begin position="134"/>
        <end position="155"/>
    </location>
</feature>
<dbReference type="PROSITE" id="PS00216">
    <property type="entry name" value="SUGAR_TRANSPORT_1"/>
    <property type="match status" value="1"/>
</dbReference>
<evidence type="ECO:0000256" key="2">
    <source>
        <dbReference type="ARBA" id="ARBA00007520"/>
    </source>
</evidence>
<evidence type="ECO:0000259" key="9">
    <source>
        <dbReference type="PROSITE" id="PS50850"/>
    </source>
</evidence>
<dbReference type="GO" id="GO:0022857">
    <property type="term" value="F:transmembrane transporter activity"/>
    <property type="evidence" value="ECO:0007669"/>
    <property type="project" value="InterPro"/>
</dbReference>
<dbReference type="PRINTS" id="PR01035">
    <property type="entry name" value="TCRTETA"/>
</dbReference>
<feature type="transmembrane region" description="Helical" evidence="8">
    <location>
        <begin position="97"/>
        <end position="122"/>
    </location>
</feature>
<evidence type="ECO:0000256" key="3">
    <source>
        <dbReference type="ARBA" id="ARBA00022448"/>
    </source>
</evidence>
<feature type="transmembrane region" description="Helical" evidence="8">
    <location>
        <begin position="72"/>
        <end position="91"/>
    </location>
</feature>
<accession>A0A931E2H4</accession>
<dbReference type="GO" id="GO:0005886">
    <property type="term" value="C:plasma membrane"/>
    <property type="evidence" value="ECO:0007669"/>
    <property type="project" value="UniProtKB-SubCell"/>
</dbReference>
<dbReference type="Pfam" id="PF00083">
    <property type="entry name" value="Sugar_tr"/>
    <property type="match status" value="1"/>
</dbReference>
<keyword evidence="7 8" id="KW-0472">Membrane</keyword>
<feature type="transmembrane region" description="Helical" evidence="8">
    <location>
        <begin position="161"/>
        <end position="179"/>
    </location>
</feature>
<dbReference type="InterPro" id="IPR001958">
    <property type="entry name" value="Tet-R_TetA/multi-R_MdtG-like"/>
</dbReference>
<evidence type="ECO:0000313" key="11">
    <source>
        <dbReference type="Proteomes" id="UP000658613"/>
    </source>
</evidence>
<evidence type="ECO:0000256" key="1">
    <source>
        <dbReference type="ARBA" id="ARBA00004651"/>
    </source>
</evidence>
<dbReference type="Proteomes" id="UP000658613">
    <property type="component" value="Unassembled WGS sequence"/>
</dbReference>
<evidence type="ECO:0000313" key="10">
    <source>
        <dbReference type="EMBL" id="MBG6121308.1"/>
    </source>
</evidence>
<comment type="caution">
    <text evidence="10">The sequence shown here is derived from an EMBL/GenBank/DDBJ whole genome shotgun (WGS) entry which is preliminary data.</text>
</comment>
<dbReference type="PROSITE" id="PS50850">
    <property type="entry name" value="MFS"/>
    <property type="match status" value="1"/>
</dbReference>
<dbReference type="SUPFAM" id="SSF103473">
    <property type="entry name" value="MFS general substrate transporter"/>
    <property type="match status" value="1"/>
</dbReference>
<feature type="transmembrane region" description="Helical" evidence="8">
    <location>
        <begin position="7"/>
        <end position="25"/>
    </location>
</feature>
<evidence type="ECO:0000256" key="5">
    <source>
        <dbReference type="ARBA" id="ARBA00022692"/>
    </source>
</evidence>
<dbReference type="RefSeq" id="WP_290178064.1">
    <property type="nucleotide sequence ID" value="NZ_CP046980.1"/>
</dbReference>
<evidence type="ECO:0000256" key="7">
    <source>
        <dbReference type="ARBA" id="ARBA00023136"/>
    </source>
</evidence>
<name>A0A931E2H4_9CORY</name>
<dbReference type="InterPro" id="IPR036259">
    <property type="entry name" value="MFS_trans_sf"/>
</dbReference>
<evidence type="ECO:0000256" key="4">
    <source>
        <dbReference type="ARBA" id="ARBA00022475"/>
    </source>
</evidence>
<protein>
    <submittedName>
        <fullName evidence="10">MFS family permease</fullName>
    </submittedName>
</protein>